<organism evidence="2 3">
    <name type="scientific">Hymenobacter cyanobacteriorum</name>
    <dbReference type="NCBI Taxonomy" id="2926463"/>
    <lineage>
        <taxon>Bacteria</taxon>
        <taxon>Pseudomonadati</taxon>
        <taxon>Bacteroidota</taxon>
        <taxon>Cytophagia</taxon>
        <taxon>Cytophagales</taxon>
        <taxon>Hymenobacteraceae</taxon>
        <taxon>Hymenobacter</taxon>
    </lineage>
</organism>
<dbReference type="Pfam" id="PF12969">
    <property type="entry name" value="DUF3857"/>
    <property type="match status" value="1"/>
</dbReference>
<proteinExistence type="predicted"/>
<sequence>MLLCYLQRVALMTLLALGGLWRPVRAQTAAKFPADPIKFGQVEAQDLTAAPFVADSAAAAVVLCDYGRSQMKGHGSGLQVIFERITRIKILKKAGFDEASVEIPLYHREENSEKVSNLRGLTYNLVNGKVEKTRLETSGVFLEKRTPTVNVQKFTLPNVREGSVVEFAYTLTSDYLFNFQDWTFQRAIPVRWSEYRVSIPGFYRYNINYQTSRPFDVQEVHVGQTTLTVDNKVGDGGGLGAGMTNGILSISAPTEEHRWVLQNLPGLRPEPYMTTLADYAARLDFELAGEQWPNEPYRDLAGTWPKINARLLADEDFGGRMSHTGFLKDQVLALAAQHPDPAARAAAVRALVLNSVRYDGTNRYFAPEPLRKAYDAHRGSAADVNLLLVGALRDAGLVAHPLLLSTRDHGAVSKEFPLLEYFNYVAAVVTLPDGHDLLLDATNPHLPSGVLPDYCLNRVGRLVGPTPATSRWLDLTPTQRRVHYQQVSLTLDAQGGLSGKVHTEHGGYAAAEERSHVAELGEKKYLAAVVQHHEALTLSKLSLAHSNDPDKPLALDYEVHQPEEGAPGSALHLSPLREFGNTLNPFRHETRSFAVDFGMAQEETLVVNLALPAGYELAALPTAVVMELPGNGGRYVCSAATPTPGTVTLTSRLSLNQAVYPAAQYPQLREFYRRLLEKQAEQLVVQKKAGS</sequence>
<gene>
    <name evidence="2" type="ORF">MON38_15580</name>
</gene>
<name>A0A9X2AJI2_9BACT</name>
<reference evidence="2" key="1">
    <citation type="submission" date="2022-03" db="EMBL/GenBank/DDBJ databases">
        <title>Bacterial whole genome sequence for Hymenobacter sp. DH14.</title>
        <authorList>
            <person name="Le V."/>
        </authorList>
    </citation>
    <scope>NUCLEOTIDE SEQUENCE</scope>
    <source>
        <strain evidence="2">DH14</strain>
    </source>
</reference>
<comment type="caution">
    <text evidence="2">The sequence shown here is derived from an EMBL/GenBank/DDBJ whole genome shotgun (WGS) entry which is preliminary data.</text>
</comment>
<dbReference type="Proteomes" id="UP001139193">
    <property type="component" value="Unassembled WGS sequence"/>
</dbReference>
<protein>
    <submittedName>
        <fullName evidence="2">DUF3857 domain-containing protein</fullName>
    </submittedName>
</protein>
<dbReference type="InterPro" id="IPR024618">
    <property type="entry name" value="DUF3857"/>
</dbReference>
<evidence type="ECO:0000313" key="3">
    <source>
        <dbReference type="Proteomes" id="UP001139193"/>
    </source>
</evidence>
<dbReference type="Gene3D" id="2.60.40.3140">
    <property type="match status" value="1"/>
</dbReference>
<evidence type="ECO:0000313" key="2">
    <source>
        <dbReference type="EMBL" id="MCI1188844.1"/>
    </source>
</evidence>
<dbReference type="Gene3D" id="2.60.120.1130">
    <property type="match status" value="1"/>
</dbReference>
<evidence type="ECO:0000259" key="1">
    <source>
        <dbReference type="Pfam" id="PF12969"/>
    </source>
</evidence>
<dbReference type="RefSeq" id="WP_241937071.1">
    <property type="nucleotide sequence ID" value="NZ_JALBGC010000004.1"/>
</dbReference>
<dbReference type="Gene3D" id="3.10.620.30">
    <property type="match status" value="1"/>
</dbReference>
<dbReference type="AlphaFoldDB" id="A0A9X2AJI2"/>
<feature type="domain" description="DUF3857" evidence="1">
    <location>
        <begin position="87"/>
        <end position="218"/>
    </location>
</feature>
<keyword evidence="3" id="KW-1185">Reference proteome</keyword>
<accession>A0A9X2AJI2</accession>
<dbReference type="EMBL" id="JALBGC010000004">
    <property type="protein sequence ID" value="MCI1188844.1"/>
    <property type="molecule type" value="Genomic_DNA"/>
</dbReference>